<evidence type="ECO:0000313" key="4">
    <source>
        <dbReference type="Proteomes" id="UP000559027"/>
    </source>
</evidence>
<reference evidence="3 4" key="1">
    <citation type="journal article" date="2020" name="ISME J.">
        <title>Uncovering the hidden diversity of litter-decomposition mechanisms in mushroom-forming fungi.</title>
        <authorList>
            <person name="Floudas D."/>
            <person name="Bentzer J."/>
            <person name="Ahren D."/>
            <person name="Johansson T."/>
            <person name="Persson P."/>
            <person name="Tunlid A."/>
        </authorList>
    </citation>
    <scope>NUCLEOTIDE SEQUENCE [LARGE SCALE GENOMIC DNA]</scope>
    <source>
        <strain evidence="3 4">CBS 146.42</strain>
    </source>
</reference>
<organism evidence="3 4">
    <name type="scientific">Leucocoprinus leucothites</name>
    <dbReference type="NCBI Taxonomy" id="201217"/>
    <lineage>
        <taxon>Eukaryota</taxon>
        <taxon>Fungi</taxon>
        <taxon>Dikarya</taxon>
        <taxon>Basidiomycota</taxon>
        <taxon>Agaricomycotina</taxon>
        <taxon>Agaricomycetes</taxon>
        <taxon>Agaricomycetidae</taxon>
        <taxon>Agaricales</taxon>
        <taxon>Agaricineae</taxon>
        <taxon>Agaricaceae</taxon>
        <taxon>Leucocoprinus</taxon>
    </lineage>
</organism>
<keyword evidence="2" id="KW-0732">Signal</keyword>
<dbReference type="EMBL" id="JAACJO010000020">
    <property type="protein sequence ID" value="KAF5348311.1"/>
    <property type="molecule type" value="Genomic_DNA"/>
</dbReference>
<sequence length="311" mass="33473">MFVLWRILVRFLVVSFLILQALGQNSVQTFGWKFRTDFLSIALPSCFKFSIVVFPNLKNATAGNYSGTPPYYMMAFPEGGQPIVSPIGNDNDTLSWTPQHPIGTRLILQVIDSLGDTGGTSGSIFEIAENADSTTCVLPPSPEDFTISSNTTQDGSGTLETCQPWRLNINGGQPPYTVVLTARNSPVITNITVPSTDDALVFINRADPNTVLFAAVTDSMGRWATGTQFVSTYGSTDVSCIGFGTITTTQQGLDQQNAARKAAQNSKHRLSIIVGVVVSLVLLLLIGGAVGSRLYARKKKITQDGDTVKIL</sequence>
<keyword evidence="4" id="KW-1185">Reference proteome</keyword>
<accession>A0A8H5FT83</accession>
<proteinExistence type="predicted"/>
<gene>
    <name evidence="3" type="ORF">D9756_010473</name>
</gene>
<feature type="chain" id="PRO_5034534635" evidence="2">
    <location>
        <begin position="24"/>
        <end position="311"/>
    </location>
</feature>
<dbReference type="Proteomes" id="UP000559027">
    <property type="component" value="Unassembled WGS sequence"/>
</dbReference>
<evidence type="ECO:0000256" key="2">
    <source>
        <dbReference type="SAM" id="SignalP"/>
    </source>
</evidence>
<keyword evidence="1" id="KW-0472">Membrane</keyword>
<evidence type="ECO:0000256" key="1">
    <source>
        <dbReference type="SAM" id="Phobius"/>
    </source>
</evidence>
<feature type="transmembrane region" description="Helical" evidence="1">
    <location>
        <begin position="270"/>
        <end position="290"/>
    </location>
</feature>
<dbReference type="OrthoDB" id="2527908at2759"/>
<comment type="caution">
    <text evidence="3">The sequence shown here is derived from an EMBL/GenBank/DDBJ whole genome shotgun (WGS) entry which is preliminary data.</text>
</comment>
<keyword evidence="1" id="KW-1133">Transmembrane helix</keyword>
<name>A0A8H5FT83_9AGAR</name>
<protein>
    <submittedName>
        <fullName evidence="3">Uncharacterized protein</fullName>
    </submittedName>
</protein>
<keyword evidence="1" id="KW-0812">Transmembrane</keyword>
<feature type="signal peptide" evidence="2">
    <location>
        <begin position="1"/>
        <end position="23"/>
    </location>
</feature>
<dbReference type="AlphaFoldDB" id="A0A8H5FT83"/>
<evidence type="ECO:0000313" key="3">
    <source>
        <dbReference type="EMBL" id="KAF5348311.1"/>
    </source>
</evidence>